<dbReference type="InterPro" id="IPR051563">
    <property type="entry name" value="Glycosyl_Hydrolase_51"/>
</dbReference>
<dbReference type="Pfam" id="PF22848">
    <property type="entry name" value="ASD1_dom"/>
    <property type="match status" value="1"/>
</dbReference>
<dbReference type="OrthoDB" id="9758333at2"/>
<dbReference type="InterPro" id="IPR010720">
    <property type="entry name" value="Alpha-L-AF_C"/>
</dbReference>
<comment type="similarity">
    <text evidence="2">Belongs to the glycosyl hydrolase 51 family.</text>
</comment>
<evidence type="ECO:0000256" key="3">
    <source>
        <dbReference type="ARBA" id="ARBA00012670"/>
    </source>
</evidence>
<dbReference type="SMART" id="SM00813">
    <property type="entry name" value="Alpha-L-AF_C"/>
    <property type="match status" value="1"/>
</dbReference>
<keyword evidence="9" id="KW-1185">Reference proteome</keyword>
<dbReference type="InterPro" id="IPR017853">
    <property type="entry name" value="GH"/>
</dbReference>
<evidence type="ECO:0000256" key="1">
    <source>
        <dbReference type="ARBA" id="ARBA00001462"/>
    </source>
</evidence>
<protein>
    <recommendedName>
        <fullName evidence="3">non-reducing end alpha-L-arabinofuranosidase</fullName>
        <ecNumber evidence="3">3.2.1.55</ecNumber>
    </recommendedName>
</protein>
<dbReference type="EC" id="3.2.1.55" evidence="3"/>
<name>A0A1T5MCV6_9BACT</name>
<dbReference type="EMBL" id="FUZU01000004">
    <property type="protein sequence ID" value="SKC86050.1"/>
    <property type="molecule type" value="Genomic_DNA"/>
</dbReference>
<dbReference type="AlphaFoldDB" id="A0A1T5MCV6"/>
<dbReference type="Pfam" id="PF06964">
    <property type="entry name" value="Alpha-L-AF_C"/>
    <property type="match status" value="1"/>
</dbReference>
<evidence type="ECO:0000256" key="2">
    <source>
        <dbReference type="ARBA" id="ARBA00007186"/>
    </source>
</evidence>
<dbReference type="PANTHER" id="PTHR31776">
    <property type="entry name" value="ALPHA-L-ARABINOFURANOSIDASE 1"/>
    <property type="match status" value="1"/>
</dbReference>
<reference evidence="8 9" key="1">
    <citation type="submission" date="2017-02" db="EMBL/GenBank/DDBJ databases">
        <authorList>
            <person name="Peterson S.W."/>
        </authorList>
    </citation>
    <scope>NUCLEOTIDE SEQUENCE [LARGE SCALE GENOMIC DNA]</scope>
    <source>
        <strain evidence="8 9">DSM 25262</strain>
    </source>
</reference>
<evidence type="ECO:0000313" key="8">
    <source>
        <dbReference type="EMBL" id="SKC86050.1"/>
    </source>
</evidence>
<feature type="domain" description="Alpha-L-arabinofuranosidase C-terminal" evidence="7">
    <location>
        <begin position="489"/>
        <end position="845"/>
    </location>
</feature>
<dbReference type="RefSeq" id="WP_079689549.1">
    <property type="nucleotide sequence ID" value="NZ_FUZU01000004.1"/>
</dbReference>
<sequence>MRNIGLHTGVYILGLAMVWLVQIRTFAQRAILTIDVNNKGAKISPSLHGIFFEEISHGGEGGLYAELIQNRGFEESNIPPGCSLDSGWIIPPRIPHFSSNAVSDWKMKWEAIGQWPAWSLQTTGKAKAEVSLSSKQPLHAATPHSLQLDIKAADKAGSVSVVNDGFWGIRVDKGESYNLTYYIRTKKFSGPITASLKADDGRTLASYTFDDAKSSSWKKYTCILKASDSDSNAKFHLTTNSPGTVWIDFVSLFPVKTFKNRPNGMRVDLANYLADLKPSFIRWPGGCFVEGISTESAPNWKRSLGPLTERPGTYSPWGYWSSDGIGYHEFLQFCEDIGADAMYVFNCGVSCEMRAGVYSPDEKIPGIIADILDGIEYAIGPVSSKWGAVRAQNGHPAPFPLKYIEVGNEQVGERYAKRFNIFYKAIKEKYPQLEVMAAMGIAHLHKPTVNAISKMDIADEHAYKGVYWPMIYHDWYDKYERKDWKLYVGEYACNSGVGSGNMMAALNDATFILGMERNADLITMSSYAPLLENINDTDWPVNLIRFDNAKSFARISYYTIKMMNENRASVNLKTDLKLAETEGSKVPLYTGKIGLSTWDTYAEFKDVQVLQNNKLVYTSDFVNHRNEWRTEGGDWKVNDQALAQTTEGAWPMAILSDRSFDIYTLKLKARKTGGPNAFMIPIAIQDNNNYLRAHIGAWWNAVSAFEMVTNGTDAMVTQPVRLENPIETNRWYDIEIRVNHSSIECYLDGKQVMVYKEPRRFFSIAGLDEKTGEIVVKVVNASNEEYTTRIELKGSNPVAIGKTITLSSEKPEDENTMEAPVKYTPIERNFTGYKNDFDYSFQPWSVTILRIKQNP</sequence>
<accession>A0A1T5MCV6</accession>
<keyword evidence="5" id="KW-0378">Hydrolase</keyword>
<organism evidence="8 9">
    <name type="scientific">Ohtaekwangia koreensis</name>
    <dbReference type="NCBI Taxonomy" id="688867"/>
    <lineage>
        <taxon>Bacteria</taxon>
        <taxon>Pseudomonadati</taxon>
        <taxon>Bacteroidota</taxon>
        <taxon>Cytophagia</taxon>
        <taxon>Cytophagales</taxon>
        <taxon>Fulvivirgaceae</taxon>
        <taxon>Ohtaekwangia</taxon>
    </lineage>
</organism>
<evidence type="ECO:0000259" key="7">
    <source>
        <dbReference type="SMART" id="SM00813"/>
    </source>
</evidence>
<dbReference type="InterPro" id="IPR008979">
    <property type="entry name" value="Galactose-bd-like_sf"/>
</dbReference>
<evidence type="ECO:0000313" key="9">
    <source>
        <dbReference type="Proteomes" id="UP000190961"/>
    </source>
</evidence>
<proteinExistence type="inferred from homology"/>
<dbReference type="SUPFAM" id="SSF51011">
    <property type="entry name" value="Glycosyl hydrolase domain"/>
    <property type="match status" value="1"/>
</dbReference>
<evidence type="ECO:0000256" key="4">
    <source>
        <dbReference type="ARBA" id="ARBA00022729"/>
    </source>
</evidence>
<keyword evidence="6" id="KW-0325">Glycoprotein</keyword>
<evidence type="ECO:0000256" key="6">
    <source>
        <dbReference type="ARBA" id="ARBA00023180"/>
    </source>
</evidence>
<dbReference type="GO" id="GO:0046556">
    <property type="term" value="F:alpha-L-arabinofuranosidase activity"/>
    <property type="evidence" value="ECO:0007669"/>
    <property type="project" value="UniProtKB-EC"/>
</dbReference>
<dbReference type="PANTHER" id="PTHR31776:SF0">
    <property type="entry name" value="ALPHA-L-ARABINOFURANOSIDASE 1"/>
    <property type="match status" value="1"/>
</dbReference>
<dbReference type="Gene3D" id="2.60.120.560">
    <property type="entry name" value="Exo-inulinase, domain 1"/>
    <property type="match status" value="1"/>
</dbReference>
<dbReference type="SUPFAM" id="SSF51445">
    <property type="entry name" value="(Trans)glycosidases"/>
    <property type="match status" value="1"/>
</dbReference>
<gene>
    <name evidence="8" type="ORF">SAMN05660236_5044</name>
</gene>
<dbReference type="Proteomes" id="UP000190961">
    <property type="component" value="Unassembled WGS sequence"/>
</dbReference>
<comment type="catalytic activity">
    <reaction evidence="1">
        <text>Hydrolysis of terminal non-reducing alpha-L-arabinofuranoside residues in alpha-L-arabinosides.</text>
        <dbReference type="EC" id="3.2.1.55"/>
    </reaction>
</comment>
<dbReference type="SUPFAM" id="SSF49785">
    <property type="entry name" value="Galactose-binding domain-like"/>
    <property type="match status" value="1"/>
</dbReference>
<dbReference type="InterPro" id="IPR055235">
    <property type="entry name" value="ASD1_cat"/>
</dbReference>
<dbReference type="Gene3D" id="3.20.20.80">
    <property type="entry name" value="Glycosidases"/>
    <property type="match status" value="1"/>
</dbReference>
<evidence type="ECO:0000256" key="5">
    <source>
        <dbReference type="ARBA" id="ARBA00022801"/>
    </source>
</evidence>
<keyword evidence="4" id="KW-0732">Signal</keyword>
<dbReference type="GO" id="GO:0046373">
    <property type="term" value="P:L-arabinose metabolic process"/>
    <property type="evidence" value="ECO:0007669"/>
    <property type="project" value="InterPro"/>
</dbReference>
<dbReference type="STRING" id="688867.SAMN05660236_5044"/>
<dbReference type="Gene3D" id="2.60.120.260">
    <property type="entry name" value="Galactose-binding domain-like"/>
    <property type="match status" value="1"/>
</dbReference>